<dbReference type="SMART" id="SM00347">
    <property type="entry name" value="HTH_MARR"/>
    <property type="match status" value="1"/>
</dbReference>
<name>A0A0W8FQH4_9ZZZZ</name>
<protein>
    <submittedName>
        <fullName evidence="2">Transcriptional regulator, marr family</fullName>
    </submittedName>
</protein>
<gene>
    <name evidence="2" type="ORF">ASZ90_007079</name>
</gene>
<evidence type="ECO:0000259" key="1">
    <source>
        <dbReference type="PROSITE" id="PS50995"/>
    </source>
</evidence>
<dbReference type="GO" id="GO:0003700">
    <property type="term" value="F:DNA-binding transcription factor activity"/>
    <property type="evidence" value="ECO:0007669"/>
    <property type="project" value="InterPro"/>
</dbReference>
<dbReference type="PRINTS" id="PR00598">
    <property type="entry name" value="HTHMARR"/>
</dbReference>
<dbReference type="Gene3D" id="1.10.10.10">
    <property type="entry name" value="Winged helix-like DNA-binding domain superfamily/Winged helix DNA-binding domain"/>
    <property type="match status" value="1"/>
</dbReference>
<dbReference type="InterPro" id="IPR039422">
    <property type="entry name" value="MarR/SlyA-like"/>
</dbReference>
<dbReference type="PANTHER" id="PTHR33164:SF57">
    <property type="entry name" value="MARR-FAMILY TRANSCRIPTIONAL REGULATOR"/>
    <property type="match status" value="1"/>
</dbReference>
<sequence>MKKELIILQIGRIRDKANRFLTGELARHNLKGIAPSHGDILWALFTYGDLPMKKLSEIINRDKSTVTTLVNKLIKSGYAKRRTHDSDNRSSIISLTEKGNALRKNIWEISMALQKKAHQGLTDEEMETLMRLLIKVHDNF</sequence>
<dbReference type="EMBL" id="LNQE01000919">
    <property type="protein sequence ID" value="KUG23152.1"/>
    <property type="molecule type" value="Genomic_DNA"/>
</dbReference>
<accession>A0A0W8FQH4</accession>
<dbReference type="Pfam" id="PF01047">
    <property type="entry name" value="MarR"/>
    <property type="match status" value="1"/>
</dbReference>
<dbReference type="InterPro" id="IPR036388">
    <property type="entry name" value="WH-like_DNA-bd_sf"/>
</dbReference>
<dbReference type="GO" id="GO:0006950">
    <property type="term" value="P:response to stress"/>
    <property type="evidence" value="ECO:0007669"/>
    <property type="project" value="TreeGrafter"/>
</dbReference>
<dbReference type="InterPro" id="IPR036390">
    <property type="entry name" value="WH_DNA-bd_sf"/>
</dbReference>
<comment type="caution">
    <text evidence="2">The sequence shown here is derived from an EMBL/GenBank/DDBJ whole genome shotgun (WGS) entry which is preliminary data.</text>
</comment>
<dbReference type="PROSITE" id="PS50995">
    <property type="entry name" value="HTH_MARR_2"/>
    <property type="match status" value="1"/>
</dbReference>
<evidence type="ECO:0000313" key="2">
    <source>
        <dbReference type="EMBL" id="KUG23152.1"/>
    </source>
</evidence>
<dbReference type="SUPFAM" id="SSF46785">
    <property type="entry name" value="Winged helix' DNA-binding domain"/>
    <property type="match status" value="1"/>
</dbReference>
<dbReference type="PANTHER" id="PTHR33164">
    <property type="entry name" value="TRANSCRIPTIONAL REGULATOR, MARR FAMILY"/>
    <property type="match status" value="1"/>
</dbReference>
<reference evidence="2" key="1">
    <citation type="journal article" date="2015" name="Proc. Natl. Acad. Sci. U.S.A.">
        <title>Networks of energetic and metabolic interactions define dynamics in microbial communities.</title>
        <authorList>
            <person name="Embree M."/>
            <person name="Liu J.K."/>
            <person name="Al-Bassam M.M."/>
            <person name="Zengler K."/>
        </authorList>
    </citation>
    <scope>NUCLEOTIDE SEQUENCE</scope>
</reference>
<feature type="domain" description="HTH marR-type" evidence="1">
    <location>
        <begin position="3"/>
        <end position="138"/>
    </location>
</feature>
<proteinExistence type="predicted"/>
<organism evidence="2">
    <name type="scientific">hydrocarbon metagenome</name>
    <dbReference type="NCBI Taxonomy" id="938273"/>
    <lineage>
        <taxon>unclassified sequences</taxon>
        <taxon>metagenomes</taxon>
        <taxon>ecological metagenomes</taxon>
    </lineage>
</organism>
<dbReference type="AlphaFoldDB" id="A0A0W8FQH4"/>
<dbReference type="InterPro" id="IPR000835">
    <property type="entry name" value="HTH_MarR-typ"/>
</dbReference>